<evidence type="ECO:0000313" key="2">
    <source>
        <dbReference type="Proteomes" id="UP000016600"/>
    </source>
</evidence>
<comment type="caution">
    <text evidence="1">The sequence shown here is derived from an EMBL/GenBank/DDBJ whole genome shotgun (WGS) entry which is preliminary data.</text>
</comment>
<dbReference type="PATRIC" id="fig|1081904.3.peg.2019"/>
<proteinExistence type="predicted"/>
<evidence type="ECO:0000313" key="1">
    <source>
        <dbReference type="EMBL" id="ERJ99112.1"/>
    </source>
</evidence>
<dbReference type="Proteomes" id="UP000016600">
    <property type="component" value="Unassembled WGS sequence"/>
</dbReference>
<dbReference type="EMBL" id="AWET01000044">
    <property type="protein sequence ID" value="ERJ99112.1"/>
    <property type="molecule type" value="Genomic_DNA"/>
</dbReference>
<accession>U2L3L8</accession>
<dbReference type="RefSeq" id="WP_021584568.1">
    <property type="nucleotide sequence ID" value="NZ_AWET01000044.1"/>
</dbReference>
<name>U2L3L8_9BACT</name>
<reference evidence="1 2" key="1">
    <citation type="submission" date="2013-08" db="EMBL/GenBank/DDBJ databases">
        <authorList>
            <person name="Durkin A.S."/>
            <person name="Haft D.R."/>
            <person name="McCorrison J."/>
            <person name="Torralba M."/>
            <person name="Gillis M."/>
            <person name="Haft D.H."/>
            <person name="Methe B."/>
            <person name="Sutton G."/>
            <person name="Nelson K.E."/>
        </authorList>
    </citation>
    <scope>NUCLEOTIDE SEQUENCE [LARGE SCALE GENOMIC DNA]</scope>
    <source>
        <strain evidence="1 2">F0068</strain>
    </source>
</reference>
<sequence length="97" mass="10989">MKGDLTLLLEKVEKKVGKTIELTSDFEKLAAVFLKDHIHLNATGLKRAWEHLRGTGKLSKETLDKIALFVGYQSWEDFQGALHGEDNGQTNYETEEN</sequence>
<gene>
    <name evidence="1" type="ORF">HMPREF1218_1239</name>
</gene>
<protein>
    <submittedName>
        <fullName evidence="1">Uncharacterized protein</fullName>
    </submittedName>
</protein>
<keyword evidence="2" id="KW-1185">Reference proteome</keyword>
<dbReference type="AlphaFoldDB" id="U2L3L8"/>
<organism evidence="1 2">
    <name type="scientific">Hoylesella pleuritidis F0068</name>
    <dbReference type="NCBI Taxonomy" id="1081904"/>
    <lineage>
        <taxon>Bacteria</taxon>
        <taxon>Pseudomonadati</taxon>
        <taxon>Bacteroidota</taxon>
        <taxon>Bacteroidia</taxon>
        <taxon>Bacteroidales</taxon>
        <taxon>Prevotellaceae</taxon>
        <taxon>Hoylesella</taxon>
    </lineage>
</organism>